<accession>A0AC34QRR2</accession>
<organism evidence="1 2">
    <name type="scientific">Panagrolaimus sp. JU765</name>
    <dbReference type="NCBI Taxonomy" id="591449"/>
    <lineage>
        <taxon>Eukaryota</taxon>
        <taxon>Metazoa</taxon>
        <taxon>Ecdysozoa</taxon>
        <taxon>Nematoda</taxon>
        <taxon>Chromadorea</taxon>
        <taxon>Rhabditida</taxon>
        <taxon>Tylenchina</taxon>
        <taxon>Panagrolaimomorpha</taxon>
        <taxon>Panagrolaimoidea</taxon>
        <taxon>Panagrolaimidae</taxon>
        <taxon>Panagrolaimus</taxon>
    </lineage>
</organism>
<evidence type="ECO:0000313" key="1">
    <source>
        <dbReference type="Proteomes" id="UP000887576"/>
    </source>
</evidence>
<proteinExistence type="predicted"/>
<dbReference type="Proteomes" id="UP000887576">
    <property type="component" value="Unplaced"/>
</dbReference>
<protein>
    <submittedName>
        <fullName evidence="2">Uncharacterized protein</fullName>
    </submittedName>
</protein>
<name>A0AC34QRR2_9BILA</name>
<reference evidence="2" key="1">
    <citation type="submission" date="2022-11" db="UniProtKB">
        <authorList>
            <consortium name="WormBaseParasite"/>
        </authorList>
    </citation>
    <scope>IDENTIFICATION</scope>
</reference>
<sequence>MFLGDICEGCTPTQTYIPRGEPGANGSNVTLPVGVFGRRKRSTEARILMEINSQNMTEIEEIIGNSLKDSKMKVRLSIQINSVNQKLKLGIY</sequence>
<evidence type="ECO:0000313" key="2">
    <source>
        <dbReference type="WBParaSite" id="JU765_v2.g18654.t1"/>
    </source>
</evidence>
<dbReference type="WBParaSite" id="JU765_v2.g18654.t1">
    <property type="protein sequence ID" value="JU765_v2.g18654.t1"/>
    <property type="gene ID" value="JU765_v2.g18654"/>
</dbReference>